<dbReference type="GO" id="GO:0005886">
    <property type="term" value="C:plasma membrane"/>
    <property type="evidence" value="ECO:0007669"/>
    <property type="project" value="UniProtKB-SubCell"/>
</dbReference>
<dbReference type="GO" id="GO:0072659">
    <property type="term" value="P:protein localization to plasma membrane"/>
    <property type="evidence" value="ECO:0007669"/>
    <property type="project" value="TreeGrafter"/>
</dbReference>
<keyword evidence="3" id="KW-1003">Cell membrane</keyword>
<evidence type="ECO:0000313" key="7">
    <source>
        <dbReference type="Proteomes" id="UP000492821"/>
    </source>
</evidence>
<reference evidence="7" key="1">
    <citation type="journal article" date="2013" name="Genetics">
        <title>The draft genome and transcriptome of Panagrellus redivivus are shaped by the harsh demands of a free-living lifestyle.</title>
        <authorList>
            <person name="Srinivasan J."/>
            <person name="Dillman A.R."/>
            <person name="Macchietto M.G."/>
            <person name="Heikkinen L."/>
            <person name="Lakso M."/>
            <person name="Fracchia K.M."/>
            <person name="Antoshechkin I."/>
            <person name="Mortazavi A."/>
            <person name="Wong G."/>
            <person name="Sternberg P.W."/>
        </authorList>
    </citation>
    <scope>NUCLEOTIDE SEQUENCE [LARGE SCALE GENOMIC DNA]</scope>
    <source>
        <strain evidence="7">MT8872</strain>
    </source>
</reference>
<dbReference type="GO" id="GO:0005829">
    <property type="term" value="C:cytosol"/>
    <property type="evidence" value="ECO:0007669"/>
    <property type="project" value="UniProtKB-SubCell"/>
</dbReference>
<proteinExistence type="inferred from homology"/>
<evidence type="ECO:0000256" key="4">
    <source>
        <dbReference type="ARBA" id="ARBA00022490"/>
    </source>
</evidence>
<dbReference type="GO" id="GO:0046854">
    <property type="term" value="P:phosphatidylinositol phosphate biosynthetic process"/>
    <property type="evidence" value="ECO:0007669"/>
    <property type="project" value="TreeGrafter"/>
</dbReference>
<dbReference type="InterPro" id="IPR018619">
    <property type="entry name" value="Hyccin"/>
</dbReference>
<reference evidence="8" key="2">
    <citation type="submission" date="2020-10" db="UniProtKB">
        <authorList>
            <consortium name="WormBaseParasite"/>
        </authorList>
    </citation>
    <scope>IDENTIFICATION</scope>
</reference>
<sequence>MNNEQLQDWLTTIADKFKQFEERTEPSKGAIQYQKKLAEISPETSILINYLTNNYENIGLIQPIVAQLLSIYYKLGIGRAFVLQLVPSLISTYLLGIAKRQKLSIAMLETFFMAIYNEEILAGGPGSQQMNKKVEEVRIPSVRYPSVYHDPSKLNPYQEISTLRLGGGASVHNVVKIGPYPAVDKITAENRPLVLSVIVRAVNNLLCRMSRNIVCHSYCLSFLILAKSGFNWPESDFRLKILHDRASDDEYGDHSKKPRIPMSPFVLIEALNGIHYALFNGYPDIALRALDAIHHRAQFEFYADVMLVTNALRSSLMDPDTIRMMLEIEPPVAKKPNSPMSPSNNHALK</sequence>
<keyword evidence="4" id="KW-0963">Cytoplasm</keyword>
<keyword evidence="5" id="KW-0472">Membrane</keyword>
<name>A0A7E4VQ87_PANRE</name>
<organism evidence="7 8">
    <name type="scientific">Panagrellus redivivus</name>
    <name type="common">Microworm</name>
    <dbReference type="NCBI Taxonomy" id="6233"/>
    <lineage>
        <taxon>Eukaryota</taxon>
        <taxon>Metazoa</taxon>
        <taxon>Ecdysozoa</taxon>
        <taxon>Nematoda</taxon>
        <taxon>Chromadorea</taxon>
        <taxon>Rhabditida</taxon>
        <taxon>Tylenchina</taxon>
        <taxon>Panagrolaimomorpha</taxon>
        <taxon>Panagrolaimoidea</taxon>
        <taxon>Panagrolaimidae</taxon>
        <taxon>Panagrellus</taxon>
    </lineage>
</organism>
<evidence type="ECO:0000313" key="8">
    <source>
        <dbReference type="WBParaSite" id="Pan_g23316.t1"/>
    </source>
</evidence>
<dbReference type="PANTHER" id="PTHR31220">
    <property type="entry name" value="HYCCIN RELATED"/>
    <property type="match status" value="1"/>
</dbReference>
<dbReference type="Proteomes" id="UP000492821">
    <property type="component" value="Unassembled WGS sequence"/>
</dbReference>
<keyword evidence="7" id="KW-1185">Reference proteome</keyword>
<evidence type="ECO:0000256" key="6">
    <source>
        <dbReference type="ARBA" id="ARBA00034482"/>
    </source>
</evidence>
<comment type="similarity">
    <text evidence="6">Belongs to the Hyccin family.</text>
</comment>
<dbReference type="AlphaFoldDB" id="A0A7E4VQ87"/>
<evidence type="ECO:0000256" key="2">
    <source>
        <dbReference type="ARBA" id="ARBA00004514"/>
    </source>
</evidence>
<evidence type="ECO:0000256" key="3">
    <source>
        <dbReference type="ARBA" id="ARBA00022475"/>
    </source>
</evidence>
<accession>A0A7E4VQ87</accession>
<dbReference type="PANTHER" id="PTHR31220:SF1">
    <property type="entry name" value="GH21176P"/>
    <property type="match status" value="1"/>
</dbReference>
<evidence type="ECO:0000256" key="5">
    <source>
        <dbReference type="ARBA" id="ARBA00023136"/>
    </source>
</evidence>
<comment type="subcellular location">
    <subcellularLocation>
        <location evidence="1">Cell membrane</location>
    </subcellularLocation>
    <subcellularLocation>
        <location evidence="2">Cytoplasm</location>
        <location evidence="2">Cytosol</location>
    </subcellularLocation>
</comment>
<dbReference type="Pfam" id="PF09790">
    <property type="entry name" value="Hyccin"/>
    <property type="match status" value="1"/>
</dbReference>
<evidence type="ECO:0000256" key="1">
    <source>
        <dbReference type="ARBA" id="ARBA00004236"/>
    </source>
</evidence>
<protein>
    <submittedName>
        <fullName evidence="8">PH domain-containing protein</fullName>
    </submittedName>
</protein>
<dbReference type="WBParaSite" id="Pan_g23316.t1">
    <property type="protein sequence ID" value="Pan_g23316.t1"/>
    <property type="gene ID" value="Pan_g23316"/>
</dbReference>